<evidence type="ECO:0000313" key="1">
    <source>
        <dbReference type="EMBL" id="MBE3608778.1"/>
    </source>
</evidence>
<organism evidence="1 2">
    <name type="scientific">Campylobacter californiensis</name>
    <dbReference type="NCBI Taxonomy" id="1032243"/>
    <lineage>
        <taxon>Bacteria</taxon>
        <taxon>Pseudomonadati</taxon>
        <taxon>Campylobacterota</taxon>
        <taxon>Epsilonproteobacteria</taxon>
        <taxon>Campylobacterales</taxon>
        <taxon>Campylobacteraceae</taxon>
        <taxon>Campylobacter</taxon>
    </lineage>
</organism>
<accession>A0AAW3ZYJ5</accession>
<keyword evidence="2" id="KW-1185">Reference proteome</keyword>
<sequence>MKYKKKPIVIEAFKLGVDNFPDWAIEARNKNELITLLPQDYETESPFEDTSHLIMADIHTLEGVMHADNGDYIIKGVKGEIYPCKPDIFEATYEKVEE</sequence>
<name>A0AAW3ZYJ5_9BACT</name>
<proteinExistence type="predicted"/>
<evidence type="ECO:0000313" key="2">
    <source>
        <dbReference type="Proteomes" id="UP000650616"/>
    </source>
</evidence>
<dbReference type="Proteomes" id="UP000650616">
    <property type="component" value="Unassembled WGS sequence"/>
</dbReference>
<comment type="caution">
    <text evidence="1">The sequence shown here is derived from an EMBL/GenBank/DDBJ whole genome shotgun (WGS) entry which is preliminary data.</text>
</comment>
<dbReference type="EMBL" id="LIWG01000013">
    <property type="protein sequence ID" value="MBE3608778.1"/>
    <property type="molecule type" value="Genomic_DNA"/>
</dbReference>
<reference evidence="1 2" key="1">
    <citation type="submission" date="2015-08" db="EMBL/GenBank/DDBJ databases">
        <title>Comparative genomics of the Campylobacter concisus group.</title>
        <authorList>
            <person name="Yee E."/>
            <person name="Chapman M.H."/>
            <person name="Huynh S."/>
            <person name="Bono J.L."/>
            <person name="On S.L."/>
            <person name="St Leger J."/>
            <person name="Foster G."/>
            <person name="Parker C.T."/>
            <person name="Miller W.G."/>
        </authorList>
    </citation>
    <scope>NUCLEOTIDE SEQUENCE [LARGE SCALE GENOMIC DNA]</scope>
    <source>
        <strain evidence="1 2">RM9337</strain>
    </source>
</reference>
<evidence type="ECO:0008006" key="3">
    <source>
        <dbReference type="Google" id="ProtNLM"/>
    </source>
</evidence>
<dbReference type="AlphaFoldDB" id="A0AAW3ZYJ5"/>
<gene>
    <name evidence="1" type="ORF">CCAL9337_08605</name>
</gene>
<protein>
    <recommendedName>
        <fullName evidence="3">Phage protein</fullName>
    </recommendedName>
</protein>
<dbReference type="RefSeq" id="WP_170017135.1">
    <property type="nucleotide sequence ID" value="NZ_JADBHR010000021.1"/>
</dbReference>